<organism evidence="1 2">
    <name type="scientific">Corynebacterium phage C3PO</name>
    <dbReference type="NCBI Taxonomy" id="2047868"/>
    <lineage>
        <taxon>Viruses</taxon>
        <taxon>Duplodnaviria</taxon>
        <taxon>Heunggongvirae</taxon>
        <taxon>Uroviricota</taxon>
        <taxon>Caudoviricetes</taxon>
        <taxon>Zierdtviridae</taxon>
        <taxon>Toshachvirinae</taxon>
        <taxon>Ceetrepovirus</taxon>
        <taxon>Ceetrepovirus C3PO</taxon>
        <taxon>Corynebacterium virus C3PO</taxon>
    </lineage>
</organism>
<gene>
    <name evidence="1" type="ORF">SEA_C3PO_63</name>
</gene>
<reference evidence="1 2" key="1">
    <citation type="submission" date="2017-10" db="EMBL/GenBank/DDBJ databases">
        <authorList>
            <person name="Almansoob K.M."/>
            <person name="Barra A."/>
            <person name="Canlas S.M."/>
            <person name="Chawla N."/>
            <person name="Johnson B.N."/>
            <person name="Kuhl M.D."/>
            <person name="Lin J.Y."/>
            <person name="Patel D.V."/>
            <person name="Reddy A.G."/>
            <person name="Sobol L."/>
            <person name="Solorzano-Papili D."/>
            <person name="Monti D.L."/>
            <person name="Stoner T.H."/>
            <person name="Garlena R.A."/>
            <person name="Russell D.A."/>
            <person name="Pope W.H."/>
            <person name="Jacobs-Sera D."/>
            <person name="Hatfull G.F."/>
        </authorList>
    </citation>
    <scope>NUCLEOTIDE SEQUENCE [LARGE SCALE GENOMIC DNA]</scope>
</reference>
<dbReference type="Proteomes" id="UP000241822">
    <property type="component" value="Segment"/>
</dbReference>
<keyword evidence="2" id="KW-1185">Reference proteome</keyword>
<proteinExistence type="predicted"/>
<dbReference type="EMBL" id="MG198776">
    <property type="protein sequence ID" value="ATW58463.1"/>
    <property type="molecule type" value="Genomic_DNA"/>
</dbReference>
<evidence type="ECO:0000313" key="2">
    <source>
        <dbReference type="Proteomes" id="UP000241822"/>
    </source>
</evidence>
<sequence>MSNYHEALKIIGKVIDDNLSSVEEAAGVDEAIAEALAEAGLIAPDLPEPINQEGSPT</sequence>
<name>A0A2H4P8A8_9CAUD</name>
<accession>A0A2H4P8A8</accession>
<protein>
    <submittedName>
        <fullName evidence="1">Uncharacterized protein</fullName>
    </submittedName>
</protein>
<evidence type="ECO:0000313" key="1">
    <source>
        <dbReference type="EMBL" id="ATW58463.1"/>
    </source>
</evidence>